<dbReference type="SMART" id="SM00028">
    <property type="entry name" value="TPR"/>
    <property type="match status" value="6"/>
</dbReference>
<evidence type="ECO:0000313" key="4">
    <source>
        <dbReference type="Proteomes" id="UP000242146"/>
    </source>
</evidence>
<feature type="compositionally biased region" description="Basic and acidic residues" evidence="2">
    <location>
        <begin position="112"/>
        <end position="121"/>
    </location>
</feature>
<protein>
    <submittedName>
        <fullName evidence="3">HCP-like protein</fullName>
    </submittedName>
</protein>
<dbReference type="InterPro" id="IPR050767">
    <property type="entry name" value="Sel1_AlgK"/>
</dbReference>
<feature type="compositionally biased region" description="Low complexity" evidence="2">
    <location>
        <begin position="56"/>
        <end position="73"/>
    </location>
</feature>
<dbReference type="STRING" id="101127.A0A1X2G6G1"/>
<sequence length="1814" mass="201833">MGSTHSKNVHAQRPRKRYKFSNRPASKHFKSSLPPSSHHLPERDSLQNVTQPCETPRPTTPTASDPAPALASPNIPKDTVKSTSLPGLDIEVTVDMDIIDGDEDNVLPMDVPEPRRHEPCRQRSRNASASSSKLWSTVSSLYESGMQSSVSTWTSSAGLFSQIDPNTSSAITSITNYSTISRKSMLDWPENNGLSKPPPYTTSATQQVKQEKAQMPAETNASVPTEPSTEPSPLTPATLAILDQLSATPEDAYGIFNQLLQDHQGPETPEDVYQAADVWHQRSNDPAALVWLTRCVMEGWGTARNASLGFSTLQSLAERGNWFAYYPLGLCYLKGVSEQSNSVQAIDYQAASQWFTAVCSALPPHELTKQPAAIIDMVSIAQYRLASMLFHGIGVPELPDRALTLFQTSASLGNKYAHFIVGFLYEKGLVVERDITLAIDHYHQSAKQLFSDAQAALGICLMDHQQVKQGIEWLKKATLTNNTRAMLKLAISHETGHGVTKNQAVALDYFKMAAQLNDPVGNYVIGLYYHLGDRGLGQNFAMAAKYLLSSARSGFAPAQRVLGLMYAQSLLHPTTLSDDSIDKQQQHSRDEKTALIWFRRAASNGDVRALGLVGSCYEHGHGTAVNLDIALQYYQKAARISSSFQATAQLAVANLCHRMHRYKDALQWFQLSATHVAESDCLDPTSSLTSKRARLMIARYNLHGWSGTANPALAFHLLQTLTHDDTTDCHAHYWLGACYEEGIPDVCALDLTLAFDHYRIAATHGDCDAQFQVGFMLSNGKGVARNRNQAFEWYERAGKQGHKTALYSLGIYHVKGLEGCAKDLEKAAQYFEQAAQLGLVRAMTALGNLYRLLLSTIPAECAHEHAIGYREQLIKWHGKAALLHDVQAQRELGIIYSKGLYGVTQDHLLAVDLLRKASQQDDIQATLMLGSYYERGHAIQKNDDQALQCYLKVAHLGSVLGHLAAAQVYHSLHRYESAYEHYRLAAQDPQHHCTKVGRTARLMVARYCLNYLENEVHTVNHAYPKHDAFTFLERLAAVDCFAPSFYWIADCYYHGNGTEQSYEDALYWFNRSYKEAQSMDALHKISLMHELGQGTHPDQQTALIHIQTAANKSHAESEHRLAMAFWRGQLGVDIDLNLAIQWFTKAATQRYADSHWALGQIAYETKEYEIAIAWWQKAVDMGHVISMRCIAKLLLPSPSSFYHTSHDHHRPQIDLHRALNLLVDAAGLGDAESLVLLGQIHQAGLVAAMSSLSNPTCLDHSPSPSQGSSILNSDGEAEPLIDDKETLLLQCKDEEQALAIKCFEQAAAMGHREAAFMAGQAWHLQEQYAAAYTYFSQAASLEHTLAQVMCARYQLSNLCGVSNDKHAGFQTLQQCAEQQCVESYNSLAQCYEMGWGTSVDHSEAFKWYREAARHNDPEAMYRIGLLIKNDRVSAINNPDEKMTAVDWFQMAVQRSNHSHPGAMYEWGMSLLLEGSPNDARLILEQTAHHGHLMSMTQLGILYLQTPCENSQLGVQWLTKAAQAGCCLAQCTMGLMYHSGRDSPSPSFHILVPQDFEKAFDLFCQAAQQGDVKACLYLGSYYEHGIFVTPCNAKAKDWYQMAIDFATAQPSPYHSDTWLAQLALARLLHQHQPSIEAFNLFCAARTEYLQIADRSFAVDEPTMGYAGLALCDLTIARYHLYGWGGITADPASAIDTLLTLADQGVQKAYLDLGYCFETGLGVEKDFVAAYSWYGKLVATNLPLSQSVDNDEDSDLWDEEDHRNYAQALYKLAEFYRLGQVPGCQKDLDKARTLNRLAVQYDHTLARQNSYLYNSL</sequence>
<dbReference type="InterPro" id="IPR011990">
    <property type="entry name" value="TPR-like_helical_dom_sf"/>
</dbReference>
<comment type="similarity">
    <text evidence="1">Belongs to the sel-1 family.</text>
</comment>
<dbReference type="OrthoDB" id="442451at2759"/>
<dbReference type="Pfam" id="PF08238">
    <property type="entry name" value="Sel1"/>
    <property type="match status" value="25"/>
</dbReference>
<comment type="caution">
    <text evidence="3">The sequence shown here is derived from an EMBL/GenBank/DDBJ whole genome shotgun (WGS) entry which is preliminary data.</text>
</comment>
<organism evidence="3 4">
    <name type="scientific">Hesseltinella vesiculosa</name>
    <dbReference type="NCBI Taxonomy" id="101127"/>
    <lineage>
        <taxon>Eukaryota</taxon>
        <taxon>Fungi</taxon>
        <taxon>Fungi incertae sedis</taxon>
        <taxon>Mucoromycota</taxon>
        <taxon>Mucoromycotina</taxon>
        <taxon>Mucoromycetes</taxon>
        <taxon>Mucorales</taxon>
        <taxon>Cunninghamellaceae</taxon>
        <taxon>Hesseltinella</taxon>
    </lineage>
</organism>
<keyword evidence="4" id="KW-1185">Reference proteome</keyword>
<evidence type="ECO:0000256" key="2">
    <source>
        <dbReference type="SAM" id="MobiDB-lite"/>
    </source>
</evidence>
<dbReference type="PANTHER" id="PTHR11102:SF160">
    <property type="entry name" value="ERAD-ASSOCIATED E3 UBIQUITIN-PROTEIN LIGASE COMPONENT HRD3"/>
    <property type="match status" value="1"/>
</dbReference>
<feature type="compositionally biased region" description="Low complexity" evidence="2">
    <location>
        <begin position="224"/>
        <end position="235"/>
    </location>
</feature>
<dbReference type="Gene3D" id="1.25.40.10">
    <property type="entry name" value="Tetratricopeptide repeat domain"/>
    <property type="match status" value="8"/>
</dbReference>
<proteinExistence type="inferred from homology"/>
<gene>
    <name evidence="3" type="ORF">DM01DRAFT_1339617</name>
</gene>
<dbReference type="SMART" id="SM00671">
    <property type="entry name" value="SEL1"/>
    <property type="match status" value="28"/>
</dbReference>
<dbReference type="Proteomes" id="UP000242146">
    <property type="component" value="Unassembled WGS sequence"/>
</dbReference>
<dbReference type="SUPFAM" id="SSF81901">
    <property type="entry name" value="HCP-like"/>
    <property type="match status" value="8"/>
</dbReference>
<feature type="region of interest" description="Disordered" evidence="2">
    <location>
        <begin position="103"/>
        <end position="130"/>
    </location>
</feature>
<evidence type="ECO:0000313" key="3">
    <source>
        <dbReference type="EMBL" id="ORX46295.1"/>
    </source>
</evidence>
<feature type="compositionally biased region" description="Basic residues" evidence="2">
    <location>
        <begin position="7"/>
        <end position="30"/>
    </location>
</feature>
<dbReference type="InterPro" id="IPR006597">
    <property type="entry name" value="Sel1-like"/>
</dbReference>
<feature type="region of interest" description="Disordered" evidence="2">
    <location>
        <begin position="188"/>
        <end position="235"/>
    </location>
</feature>
<feature type="region of interest" description="Disordered" evidence="2">
    <location>
        <begin position="1"/>
        <end position="83"/>
    </location>
</feature>
<reference evidence="3 4" key="1">
    <citation type="submission" date="2016-07" db="EMBL/GenBank/DDBJ databases">
        <title>Pervasive Adenine N6-methylation of Active Genes in Fungi.</title>
        <authorList>
            <consortium name="DOE Joint Genome Institute"/>
            <person name="Mondo S.J."/>
            <person name="Dannebaum R.O."/>
            <person name="Kuo R.C."/>
            <person name="Labutti K."/>
            <person name="Haridas S."/>
            <person name="Kuo A."/>
            <person name="Salamov A."/>
            <person name="Ahrendt S.R."/>
            <person name="Lipzen A."/>
            <person name="Sullivan W."/>
            <person name="Andreopoulos W.B."/>
            <person name="Clum A."/>
            <person name="Lindquist E."/>
            <person name="Daum C."/>
            <person name="Ramamoorthy G.K."/>
            <person name="Gryganskyi A."/>
            <person name="Culley D."/>
            <person name="Magnuson J.K."/>
            <person name="James T.Y."/>
            <person name="O'Malley M.A."/>
            <person name="Stajich J.E."/>
            <person name="Spatafora J.W."/>
            <person name="Visel A."/>
            <person name="Grigoriev I.V."/>
        </authorList>
    </citation>
    <scope>NUCLEOTIDE SEQUENCE [LARGE SCALE GENOMIC DNA]</scope>
    <source>
        <strain evidence="3 4">NRRL 3301</strain>
    </source>
</reference>
<dbReference type="InterPro" id="IPR019734">
    <property type="entry name" value="TPR_rpt"/>
</dbReference>
<name>A0A1X2G6G1_9FUNG</name>
<dbReference type="EMBL" id="MCGT01000038">
    <property type="protein sequence ID" value="ORX46295.1"/>
    <property type="molecule type" value="Genomic_DNA"/>
</dbReference>
<dbReference type="PANTHER" id="PTHR11102">
    <property type="entry name" value="SEL-1-LIKE PROTEIN"/>
    <property type="match status" value="1"/>
</dbReference>
<accession>A0A1X2G6G1</accession>
<evidence type="ECO:0000256" key="1">
    <source>
        <dbReference type="ARBA" id="ARBA00038101"/>
    </source>
</evidence>